<reference evidence="2 3" key="1">
    <citation type="submission" date="2016-11" db="EMBL/GenBank/DDBJ databases">
        <title>Complete genome sequencing of Virgibacillus halodenitrificans PDB-F2.</title>
        <authorList>
            <person name="Sun Z."/>
            <person name="Zhou Y."/>
            <person name="Li H."/>
        </authorList>
    </citation>
    <scope>NUCLEOTIDE SEQUENCE [LARGE SCALE GENOMIC DNA]</scope>
    <source>
        <strain evidence="2 3">PDB-F2</strain>
    </source>
</reference>
<dbReference type="AlphaFoldDB" id="A0AAC9NKB0"/>
<dbReference type="Gene3D" id="3.40.630.30">
    <property type="match status" value="1"/>
</dbReference>
<accession>A0AAC9NKB0</accession>
<dbReference type="SUPFAM" id="SSF55729">
    <property type="entry name" value="Acyl-CoA N-acyltransferases (Nat)"/>
    <property type="match status" value="1"/>
</dbReference>
<dbReference type="PROSITE" id="PS51186">
    <property type="entry name" value="GNAT"/>
    <property type="match status" value="1"/>
</dbReference>
<dbReference type="KEGG" id="vhl:BME96_05480"/>
<feature type="domain" description="N-acetyltransferase" evidence="1">
    <location>
        <begin position="18"/>
        <end position="183"/>
    </location>
</feature>
<gene>
    <name evidence="2" type="ORF">BME96_05480</name>
</gene>
<dbReference type="Proteomes" id="UP000182945">
    <property type="component" value="Chromosome"/>
</dbReference>
<evidence type="ECO:0000259" key="1">
    <source>
        <dbReference type="PROSITE" id="PS51186"/>
    </source>
</evidence>
<proteinExistence type="predicted"/>
<evidence type="ECO:0000313" key="3">
    <source>
        <dbReference type="Proteomes" id="UP000182945"/>
    </source>
</evidence>
<name>A0AAC9NKB0_VIRHA</name>
<protein>
    <recommendedName>
        <fullName evidence="1">N-acetyltransferase domain-containing protein</fullName>
    </recommendedName>
</protein>
<dbReference type="GeneID" id="71513835"/>
<evidence type="ECO:0000313" key="2">
    <source>
        <dbReference type="EMBL" id="APC47650.1"/>
    </source>
</evidence>
<organism evidence="2 3">
    <name type="scientific">Virgibacillus halodenitrificans</name>
    <name type="common">Bacillus halodenitrificans</name>
    <dbReference type="NCBI Taxonomy" id="1482"/>
    <lineage>
        <taxon>Bacteria</taxon>
        <taxon>Bacillati</taxon>
        <taxon>Bacillota</taxon>
        <taxon>Bacilli</taxon>
        <taxon>Bacillales</taxon>
        <taxon>Bacillaceae</taxon>
        <taxon>Virgibacillus</taxon>
    </lineage>
</organism>
<dbReference type="InterPro" id="IPR016181">
    <property type="entry name" value="Acyl_CoA_acyltransferase"/>
</dbReference>
<dbReference type="EMBL" id="CP017962">
    <property type="protein sequence ID" value="APC47650.1"/>
    <property type="molecule type" value="Genomic_DNA"/>
</dbReference>
<dbReference type="RefSeq" id="WP_071648538.1">
    <property type="nucleotide sequence ID" value="NZ_CP017962.1"/>
</dbReference>
<sequence length="232" mass="26317">MEESIIEHGKLQKSRESFEIRLLDMKNVDEIFQLQEVVRQAVAQSDALQPLSDEEIENILSGNGFMIGIYVKENLIAFRAMLIPPVDDPEHLGSDAGLSDEAKRLMMYSEISVVHPEFRGNGLQTQMGKVVMEKIDKSRFRYVATTVAPFNIPSLKDKIALGMKIIALKEKYNGKLRYVLFRDFKAKRDTPAMQSKTVGMAQTEVQQQLLQEGYRGISIQASDEKVEVIYSK</sequence>
<dbReference type="GO" id="GO:0016747">
    <property type="term" value="F:acyltransferase activity, transferring groups other than amino-acyl groups"/>
    <property type="evidence" value="ECO:0007669"/>
    <property type="project" value="InterPro"/>
</dbReference>
<dbReference type="InterPro" id="IPR000182">
    <property type="entry name" value="GNAT_dom"/>
</dbReference>